<name>A0A1I8JMS6_9PLAT</name>
<accession>A0A1I8JMS6</accession>
<dbReference type="WBParaSite" id="snap_masked-unitig_13460-processed-gene-0.1-mRNA-1">
    <property type="protein sequence ID" value="snap_masked-unitig_13460-processed-gene-0.1-mRNA-1"/>
    <property type="gene ID" value="snap_masked-unitig_13460-processed-gene-0.1"/>
</dbReference>
<dbReference type="AlphaFoldDB" id="A0A1I8JMS6"/>
<keyword evidence="1" id="KW-1185">Reference proteome</keyword>
<evidence type="ECO:0000313" key="2">
    <source>
        <dbReference type="WBParaSite" id="snap_masked-unitig_13460-processed-gene-0.1-mRNA-1"/>
    </source>
</evidence>
<reference evidence="2" key="1">
    <citation type="submission" date="2016-11" db="UniProtKB">
        <authorList>
            <consortium name="WormBaseParasite"/>
        </authorList>
    </citation>
    <scope>IDENTIFICATION</scope>
</reference>
<protein>
    <submittedName>
        <fullName evidence="2">DUF1534 domain-containing protein</fullName>
    </submittedName>
</protein>
<organism evidence="1 2">
    <name type="scientific">Macrostomum lignano</name>
    <dbReference type="NCBI Taxonomy" id="282301"/>
    <lineage>
        <taxon>Eukaryota</taxon>
        <taxon>Metazoa</taxon>
        <taxon>Spiralia</taxon>
        <taxon>Lophotrochozoa</taxon>
        <taxon>Platyhelminthes</taxon>
        <taxon>Rhabditophora</taxon>
        <taxon>Macrostomorpha</taxon>
        <taxon>Macrostomida</taxon>
        <taxon>Macrostomidae</taxon>
        <taxon>Macrostomum</taxon>
    </lineage>
</organism>
<proteinExistence type="predicted"/>
<sequence>MPRHRARRAAATCHAAARPIHAGRRDRAVLCSTTQLHSAALQR</sequence>
<evidence type="ECO:0000313" key="1">
    <source>
        <dbReference type="Proteomes" id="UP000095280"/>
    </source>
</evidence>
<dbReference type="Proteomes" id="UP000095280">
    <property type="component" value="Unplaced"/>
</dbReference>